<dbReference type="GeneID" id="17274887"/>
<dbReference type="KEGG" id="ehx:EMIHUDRAFT_233680"/>
<evidence type="ECO:0000259" key="1">
    <source>
        <dbReference type="Pfam" id="PF05050"/>
    </source>
</evidence>
<dbReference type="RefSeq" id="XP_005782040.1">
    <property type="nucleotide sequence ID" value="XM_005781983.1"/>
</dbReference>
<name>A0A0D3K1H6_EMIH1</name>
<protein>
    <recommendedName>
        <fullName evidence="1">Methyltransferase FkbM domain-containing protein</fullName>
    </recommendedName>
</protein>
<dbReference type="InterPro" id="IPR029063">
    <property type="entry name" value="SAM-dependent_MTases_sf"/>
</dbReference>
<accession>A0A0D3K1H6</accession>
<organism evidence="2 3">
    <name type="scientific">Emiliania huxleyi (strain CCMP1516)</name>
    <dbReference type="NCBI Taxonomy" id="280463"/>
    <lineage>
        <taxon>Eukaryota</taxon>
        <taxon>Haptista</taxon>
        <taxon>Haptophyta</taxon>
        <taxon>Prymnesiophyceae</taxon>
        <taxon>Isochrysidales</taxon>
        <taxon>Noelaerhabdaceae</taxon>
        <taxon>Emiliania</taxon>
    </lineage>
</organism>
<dbReference type="PaxDb" id="2903-EOD29611"/>
<proteinExistence type="predicted"/>
<feature type="domain" description="Methyltransferase FkbM" evidence="1">
    <location>
        <begin position="44"/>
        <end position="201"/>
    </location>
</feature>
<dbReference type="HOGENOM" id="CLU_777158_0_0_1"/>
<dbReference type="InterPro" id="IPR052514">
    <property type="entry name" value="SAM-dependent_MTase"/>
</dbReference>
<dbReference type="Pfam" id="PF05050">
    <property type="entry name" value="Methyltransf_21"/>
    <property type="match status" value="1"/>
</dbReference>
<dbReference type="AlphaFoldDB" id="A0A0D3K1H6"/>
<dbReference type="InterPro" id="IPR006342">
    <property type="entry name" value="FkbM_mtfrase"/>
</dbReference>
<reference evidence="3" key="1">
    <citation type="journal article" date="2013" name="Nature">
        <title>Pan genome of the phytoplankton Emiliania underpins its global distribution.</title>
        <authorList>
            <person name="Read B.A."/>
            <person name="Kegel J."/>
            <person name="Klute M.J."/>
            <person name="Kuo A."/>
            <person name="Lefebvre S.C."/>
            <person name="Maumus F."/>
            <person name="Mayer C."/>
            <person name="Miller J."/>
            <person name="Monier A."/>
            <person name="Salamov A."/>
            <person name="Young J."/>
            <person name="Aguilar M."/>
            <person name="Claverie J.M."/>
            <person name="Frickenhaus S."/>
            <person name="Gonzalez K."/>
            <person name="Herman E.K."/>
            <person name="Lin Y.C."/>
            <person name="Napier J."/>
            <person name="Ogata H."/>
            <person name="Sarno A.F."/>
            <person name="Shmutz J."/>
            <person name="Schroeder D."/>
            <person name="de Vargas C."/>
            <person name="Verret F."/>
            <person name="von Dassow P."/>
            <person name="Valentin K."/>
            <person name="Van de Peer Y."/>
            <person name="Wheeler G."/>
            <person name="Dacks J.B."/>
            <person name="Delwiche C.F."/>
            <person name="Dyhrman S.T."/>
            <person name="Glockner G."/>
            <person name="John U."/>
            <person name="Richards T."/>
            <person name="Worden A.Z."/>
            <person name="Zhang X."/>
            <person name="Grigoriev I.V."/>
            <person name="Allen A.E."/>
            <person name="Bidle K."/>
            <person name="Borodovsky M."/>
            <person name="Bowler C."/>
            <person name="Brownlee C."/>
            <person name="Cock J.M."/>
            <person name="Elias M."/>
            <person name="Gladyshev V.N."/>
            <person name="Groth M."/>
            <person name="Guda C."/>
            <person name="Hadaegh A."/>
            <person name="Iglesias-Rodriguez M.D."/>
            <person name="Jenkins J."/>
            <person name="Jones B.M."/>
            <person name="Lawson T."/>
            <person name="Leese F."/>
            <person name="Lindquist E."/>
            <person name="Lobanov A."/>
            <person name="Lomsadze A."/>
            <person name="Malik S.B."/>
            <person name="Marsh M.E."/>
            <person name="Mackinder L."/>
            <person name="Mock T."/>
            <person name="Mueller-Roeber B."/>
            <person name="Pagarete A."/>
            <person name="Parker M."/>
            <person name="Probert I."/>
            <person name="Quesneville H."/>
            <person name="Raines C."/>
            <person name="Rensing S.A."/>
            <person name="Riano-Pachon D.M."/>
            <person name="Richier S."/>
            <person name="Rokitta S."/>
            <person name="Shiraiwa Y."/>
            <person name="Soanes D.M."/>
            <person name="van der Giezen M."/>
            <person name="Wahlund T.M."/>
            <person name="Williams B."/>
            <person name="Wilson W."/>
            <person name="Wolfe G."/>
            <person name="Wurch L.L."/>
        </authorList>
    </citation>
    <scope>NUCLEOTIDE SEQUENCE</scope>
</reference>
<dbReference type="PANTHER" id="PTHR34203:SF15">
    <property type="entry name" value="SLL1173 PROTEIN"/>
    <property type="match status" value="1"/>
</dbReference>
<dbReference type="PANTHER" id="PTHR34203">
    <property type="entry name" value="METHYLTRANSFERASE, FKBM FAMILY PROTEIN"/>
    <property type="match status" value="1"/>
</dbReference>
<dbReference type="EnsemblProtists" id="EOD29611">
    <property type="protein sequence ID" value="EOD29611"/>
    <property type="gene ID" value="EMIHUDRAFT_233680"/>
</dbReference>
<sequence>MCFCAAAITFDGSGAGNRLVTGLEQDLLKELYAASAGTKAVVVDVGANNGGWSLAWAQHKRRTARLHNKNLDIIMLEPQPQFTTPLTLMAQEHGFRFISAAASDAEGEIPFMSIEGSRSTEAHAVVSGLSNTVNDSARPVWVRSLDLAAFFRAQLSEGGLNLVKLDVEGLEFKLLPWLLAQGALCGRVRYLIVEWHVNAVDPTERLSALAQRLAFSQMLRNGCGRSAPVAVFNDDYMPNNVAIPVPGLSRVLLEHSSWAGKSMGGIHISSTTVNFENADHKFFAEAPRGNEGELTKANCQATVRQMWKHRQPVVQAGLMQMGKIDNRTHEQHAKTTQAKFRWRIQMQFFLTSLLVFT</sequence>
<evidence type="ECO:0000313" key="3">
    <source>
        <dbReference type="Proteomes" id="UP000013827"/>
    </source>
</evidence>
<dbReference type="SUPFAM" id="SSF53335">
    <property type="entry name" value="S-adenosyl-L-methionine-dependent methyltransferases"/>
    <property type="match status" value="1"/>
</dbReference>
<dbReference type="Proteomes" id="UP000013827">
    <property type="component" value="Unassembled WGS sequence"/>
</dbReference>
<reference evidence="2" key="2">
    <citation type="submission" date="2024-10" db="UniProtKB">
        <authorList>
            <consortium name="EnsemblProtists"/>
        </authorList>
    </citation>
    <scope>IDENTIFICATION</scope>
</reference>
<dbReference type="NCBIfam" id="TIGR01444">
    <property type="entry name" value="fkbM_fam"/>
    <property type="match status" value="1"/>
</dbReference>
<dbReference type="Gene3D" id="3.40.50.150">
    <property type="entry name" value="Vaccinia Virus protein VP39"/>
    <property type="match status" value="1"/>
</dbReference>
<evidence type="ECO:0000313" key="2">
    <source>
        <dbReference type="EnsemblProtists" id="EOD29611"/>
    </source>
</evidence>
<keyword evidence="3" id="KW-1185">Reference proteome</keyword>